<feature type="transmembrane region" description="Helical" evidence="6">
    <location>
        <begin position="62"/>
        <end position="82"/>
    </location>
</feature>
<reference evidence="7 8" key="1">
    <citation type="submission" date="2018-11" db="EMBL/GenBank/DDBJ databases">
        <title>Genome assembly of Steccherinum ochraceum LE-BIN_3174, the white-rot fungus of the Steccherinaceae family (The Residual Polyporoid clade, Polyporales, Basidiomycota).</title>
        <authorList>
            <person name="Fedorova T.V."/>
            <person name="Glazunova O.A."/>
            <person name="Landesman E.O."/>
            <person name="Moiseenko K.V."/>
            <person name="Psurtseva N.V."/>
            <person name="Savinova O.S."/>
            <person name="Shakhova N.V."/>
            <person name="Tyazhelova T.V."/>
            <person name="Vasina D.V."/>
        </authorList>
    </citation>
    <scope>NUCLEOTIDE SEQUENCE [LARGE SCALE GENOMIC DNA]</scope>
    <source>
        <strain evidence="7 8">LE-BIN_3174</strain>
    </source>
</reference>
<evidence type="ECO:0000256" key="5">
    <source>
        <dbReference type="SAM" id="MobiDB-lite"/>
    </source>
</evidence>
<keyword evidence="3 6" id="KW-1133">Transmembrane helix</keyword>
<evidence type="ECO:0000256" key="6">
    <source>
        <dbReference type="SAM" id="Phobius"/>
    </source>
</evidence>
<feature type="transmembrane region" description="Helical" evidence="6">
    <location>
        <begin position="191"/>
        <end position="213"/>
    </location>
</feature>
<dbReference type="OrthoDB" id="2015447at2759"/>
<comment type="caution">
    <text evidence="7">The sequence shown here is derived from an EMBL/GenBank/DDBJ whole genome shotgun (WGS) entry which is preliminary data.</text>
</comment>
<evidence type="ECO:0000313" key="8">
    <source>
        <dbReference type="Proteomes" id="UP000292702"/>
    </source>
</evidence>
<feature type="transmembrane region" description="Helical" evidence="6">
    <location>
        <begin position="94"/>
        <end position="115"/>
    </location>
</feature>
<feature type="transmembrane region" description="Helical" evidence="6">
    <location>
        <begin position="313"/>
        <end position="333"/>
    </location>
</feature>
<dbReference type="SUPFAM" id="SSF103473">
    <property type="entry name" value="MFS general substrate transporter"/>
    <property type="match status" value="1"/>
</dbReference>
<evidence type="ECO:0000313" key="7">
    <source>
        <dbReference type="EMBL" id="TCD71104.1"/>
    </source>
</evidence>
<dbReference type="PANTHER" id="PTHR23510">
    <property type="entry name" value="INNER MEMBRANE TRANSPORT PROTEIN YAJR"/>
    <property type="match status" value="1"/>
</dbReference>
<keyword evidence="4 6" id="KW-0472">Membrane</keyword>
<evidence type="ECO:0008006" key="9">
    <source>
        <dbReference type="Google" id="ProtNLM"/>
    </source>
</evidence>
<dbReference type="InterPro" id="IPR051068">
    <property type="entry name" value="MFS_Domain-Containing_Protein"/>
</dbReference>
<dbReference type="Pfam" id="PF07690">
    <property type="entry name" value="MFS_1"/>
    <property type="match status" value="1"/>
</dbReference>
<feature type="region of interest" description="Disordered" evidence="5">
    <location>
        <begin position="256"/>
        <end position="286"/>
    </location>
</feature>
<dbReference type="AlphaFoldDB" id="A0A4R0S386"/>
<dbReference type="GO" id="GO:0022857">
    <property type="term" value="F:transmembrane transporter activity"/>
    <property type="evidence" value="ECO:0007669"/>
    <property type="project" value="InterPro"/>
</dbReference>
<proteinExistence type="predicted"/>
<keyword evidence="2 6" id="KW-0812">Transmembrane</keyword>
<feature type="region of interest" description="Disordered" evidence="5">
    <location>
        <begin position="22"/>
        <end position="50"/>
    </location>
</feature>
<sequence>MPPAELLSTALDLSNALPKRWLPSTTSRSSPENRAAASSRGTRTNAAANADPELMLPERTSLVIIIVTNVLMQISFFIIVSSSNLYAEHLGGTATFSGVVIGIPTLVSGICLIPLTRLDQGKYTRPLHFACATSILGHILYAVAYKANWLYLILIGRMVSGCSFTFFMYCKRYCSDPRIVGIRRRTTLAGWQVVGQATGFSLGPFVGGLLYKIGFSNEVFNGYTSPAWLMAVVWAVFWAVVYFWFEDVPDSSPSSSEIELPTITSSPVSPSTPGPSGDVTPGSKAPSEINVQITNVETATPPEEPFRMTAPQWGVTATMCWFAMTCFFTLGAWEANIPVFTGAALHFSPFAAGNLIALGGIATFPFLIFNVLFARRYQDRLTLAIGTSVGTAGLFIMLAILKTQTFNYASVLVCWFLVALGFNLASTVTLSLLSKQLPGKWNSRTSLVIQYSNYTGRVTDWDRDCWGCDVLDALEELESQEGIEGLKGYTLRVADVLSD</sequence>
<dbReference type="InterPro" id="IPR036259">
    <property type="entry name" value="MFS_trans_sf"/>
</dbReference>
<keyword evidence="8" id="KW-1185">Reference proteome</keyword>
<dbReference type="Gene3D" id="1.20.1250.20">
    <property type="entry name" value="MFS general substrate transporter like domains"/>
    <property type="match status" value="1"/>
</dbReference>
<gene>
    <name evidence="7" type="ORF">EIP91_000198</name>
</gene>
<feature type="transmembrane region" description="Helical" evidence="6">
    <location>
        <begin position="381"/>
        <end position="401"/>
    </location>
</feature>
<feature type="transmembrane region" description="Helical" evidence="6">
    <location>
        <begin position="407"/>
        <end position="433"/>
    </location>
</feature>
<feature type="transmembrane region" description="Helical" evidence="6">
    <location>
        <begin position="353"/>
        <end position="374"/>
    </location>
</feature>
<organism evidence="7 8">
    <name type="scientific">Steccherinum ochraceum</name>
    <dbReference type="NCBI Taxonomy" id="92696"/>
    <lineage>
        <taxon>Eukaryota</taxon>
        <taxon>Fungi</taxon>
        <taxon>Dikarya</taxon>
        <taxon>Basidiomycota</taxon>
        <taxon>Agaricomycotina</taxon>
        <taxon>Agaricomycetes</taxon>
        <taxon>Polyporales</taxon>
        <taxon>Steccherinaceae</taxon>
        <taxon>Steccherinum</taxon>
    </lineage>
</organism>
<dbReference type="EMBL" id="RWJN01000010">
    <property type="protein sequence ID" value="TCD71104.1"/>
    <property type="molecule type" value="Genomic_DNA"/>
</dbReference>
<feature type="compositionally biased region" description="Polar residues" evidence="5">
    <location>
        <begin position="23"/>
        <end position="32"/>
    </location>
</feature>
<name>A0A4R0S386_9APHY</name>
<evidence type="ECO:0000256" key="3">
    <source>
        <dbReference type="ARBA" id="ARBA00022989"/>
    </source>
</evidence>
<accession>A0A4R0S386</accession>
<protein>
    <recommendedName>
        <fullName evidence="9">Major facilitator superfamily (MFS) profile domain-containing protein</fullName>
    </recommendedName>
</protein>
<feature type="transmembrane region" description="Helical" evidence="6">
    <location>
        <begin position="127"/>
        <end position="144"/>
    </location>
</feature>
<evidence type="ECO:0000256" key="2">
    <source>
        <dbReference type="ARBA" id="ARBA00022692"/>
    </source>
</evidence>
<feature type="transmembrane region" description="Helical" evidence="6">
    <location>
        <begin position="225"/>
        <end position="245"/>
    </location>
</feature>
<dbReference type="InterPro" id="IPR011701">
    <property type="entry name" value="MFS"/>
</dbReference>
<feature type="transmembrane region" description="Helical" evidence="6">
    <location>
        <begin position="150"/>
        <end position="170"/>
    </location>
</feature>
<evidence type="ECO:0000256" key="1">
    <source>
        <dbReference type="ARBA" id="ARBA00004141"/>
    </source>
</evidence>
<dbReference type="STRING" id="92696.A0A4R0S386"/>
<dbReference type="PANTHER" id="PTHR23510:SF64">
    <property type="entry name" value="INNER MEMBRANE TRANSPORT PROTEIN YAJR"/>
    <property type="match status" value="1"/>
</dbReference>
<evidence type="ECO:0000256" key="4">
    <source>
        <dbReference type="ARBA" id="ARBA00023136"/>
    </source>
</evidence>
<dbReference type="Proteomes" id="UP000292702">
    <property type="component" value="Unassembled WGS sequence"/>
</dbReference>
<feature type="compositionally biased region" description="Low complexity" evidence="5">
    <location>
        <begin position="256"/>
        <end position="283"/>
    </location>
</feature>
<dbReference type="GO" id="GO:0016020">
    <property type="term" value="C:membrane"/>
    <property type="evidence" value="ECO:0007669"/>
    <property type="project" value="UniProtKB-SubCell"/>
</dbReference>
<comment type="subcellular location">
    <subcellularLocation>
        <location evidence="1">Membrane</location>
        <topology evidence="1">Multi-pass membrane protein</topology>
    </subcellularLocation>
</comment>